<keyword evidence="1" id="KW-0472">Membrane</keyword>
<proteinExistence type="predicted"/>
<dbReference type="EMBL" id="JACGCI010000003">
    <property type="protein sequence ID" value="KAF6764631.1"/>
    <property type="molecule type" value="Genomic_DNA"/>
</dbReference>
<sequence>MSDSAALFVQLIEVGAAQQVLKYLFISFLTLAIADTLHCLPLEVSLIWSAKWNMGKVLFLLSRYLVFFDVIVSLSYNFAPNLSVVQCERLFAAGSSLTVVGVTVAEAILFLRVYALGGRGRIWGASLGALYLAIHSAVFAALIKFIISIECAYHSSNVDAPSPLPSLFACLPVKGENKMLSIVFILILISELVILGLTFWLCLTDHKESKSPLVATFSRDGLFYFLLLSAVSCGNIICNLAAPTAYIYLLTIPQRVLHSVLSTRMVLHIRSVGGGVYDASGEIPLTTFDRSRSEPIRFAVKVQKEEITDWGKSQATAY</sequence>
<feature type="transmembrane region" description="Helical" evidence="1">
    <location>
        <begin position="223"/>
        <end position="249"/>
    </location>
</feature>
<dbReference type="OrthoDB" id="2958007at2759"/>
<feature type="transmembrane region" description="Helical" evidence="1">
    <location>
        <begin position="182"/>
        <end position="203"/>
    </location>
</feature>
<feature type="domain" description="DUF6533" evidence="2">
    <location>
        <begin position="23"/>
        <end position="67"/>
    </location>
</feature>
<evidence type="ECO:0000313" key="3">
    <source>
        <dbReference type="EMBL" id="KAF6764631.1"/>
    </source>
</evidence>
<evidence type="ECO:0000256" key="1">
    <source>
        <dbReference type="SAM" id="Phobius"/>
    </source>
</evidence>
<reference evidence="3 4" key="1">
    <citation type="submission" date="2020-07" db="EMBL/GenBank/DDBJ databases">
        <title>Comparative genomics of pyrophilous fungi reveals a link between fire events and developmental genes.</title>
        <authorList>
            <consortium name="DOE Joint Genome Institute"/>
            <person name="Steindorff A.S."/>
            <person name="Carver A."/>
            <person name="Calhoun S."/>
            <person name="Stillman K."/>
            <person name="Liu H."/>
            <person name="Lipzen A."/>
            <person name="Pangilinan J."/>
            <person name="Labutti K."/>
            <person name="Bruns T.D."/>
            <person name="Grigoriev I.V."/>
        </authorList>
    </citation>
    <scope>NUCLEOTIDE SEQUENCE [LARGE SCALE GENOMIC DNA]</scope>
    <source>
        <strain evidence="3 4">CBS 144469</strain>
    </source>
</reference>
<protein>
    <recommendedName>
        <fullName evidence="2">DUF6533 domain-containing protein</fullName>
    </recommendedName>
</protein>
<evidence type="ECO:0000313" key="4">
    <source>
        <dbReference type="Proteomes" id="UP000521943"/>
    </source>
</evidence>
<organism evidence="3 4">
    <name type="scientific">Ephemerocybe angulata</name>
    <dbReference type="NCBI Taxonomy" id="980116"/>
    <lineage>
        <taxon>Eukaryota</taxon>
        <taxon>Fungi</taxon>
        <taxon>Dikarya</taxon>
        <taxon>Basidiomycota</taxon>
        <taxon>Agaricomycotina</taxon>
        <taxon>Agaricomycetes</taxon>
        <taxon>Agaricomycetidae</taxon>
        <taxon>Agaricales</taxon>
        <taxon>Agaricineae</taxon>
        <taxon>Psathyrellaceae</taxon>
        <taxon>Ephemerocybe</taxon>
    </lineage>
</organism>
<keyword evidence="4" id="KW-1185">Reference proteome</keyword>
<name>A0A8H6MGE1_9AGAR</name>
<evidence type="ECO:0000259" key="2">
    <source>
        <dbReference type="Pfam" id="PF20151"/>
    </source>
</evidence>
<dbReference type="InterPro" id="IPR045340">
    <property type="entry name" value="DUF6533"/>
</dbReference>
<feature type="transmembrane region" description="Helical" evidence="1">
    <location>
        <begin position="57"/>
        <end position="78"/>
    </location>
</feature>
<accession>A0A8H6MGE1</accession>
<comment type="caution">
    <text evidence="3">The sequence shown here is derived from an EMBL/GenBank/DDBJ whole genome shotgun (WGS) entry which is preliminary data.</text>
</comment>
<feature type="transmembrane region" description="Helical" evidence="1">
    <location>
        <begin position="123"/>
        <end position="147"/>
    </location>
</feature>
<dbReference type="Proteomes" id="UP000521943">
    <property type="component" value="Unassembled WGS sequence"/>
</dbReference>
<gene>
    <name evidence="3" type="ORF">DFP72DRAFT_1058464</name>
</gene>
<keyword evidence="1" id="KW-0812">Transmembrane</keyword>
<dbReference type="Pfam" id="PF20151">
    <property type="entry name" value="DUF6533"/>
    <property type="match status" value="1"/>
</dbReference>
<keyword evidence="1" id="KW-1133">Transmembrane helix</keyword>
<feature type="transmembrane region" description="Helical" evidence="1">
    <location>
        <begin position="90"/>
        <end position="111"/>
    </location>
</feature>
<feature type="transmembrane region" description="Helical" evidence="1">
    <location>
        <begin position="26"/>
        <end position="50"/>
    </location>
</feature>
<dbReference type="AlphaFoldDB" id="A0A8H6MGE1"/>